<name>A0A2K9V0D6_KLUCR</name>
<organism evidence="1">
    <name type="scientific">Kluyvera cryocrescens</name>
    <name type="common">Kluyvera citrophila</name>
    <dbReference type="NCBI Taxonomy" id="580"/>
    <lineage>
        <taxon>Bacteria</taxon>
        <taxon>Pseudomonadati</taxon>
        <taxon>Pseudomonadota</taxon>
        <taxon>Gammaproteobacteria</taxon>
        <taxon>Enterobacterales</taxon>
        <taxon>Enterobacteriaceae</taxon>
        <taxon>Kluyvera</taxon>
    </lineage>
</organism>
<accession>A0A2K9V0D6</accession>
<evidence type="ECO:0000313" key="1">
    <source>
        <dbReference type="EMBL" id="AUV50762.1"/>
    </source>
</evidence>
<dbReference type="EMBL" id="MG228427">
    <property type="protein sequence ID" value="AUV50762.1"/>
    <property type="molecule type" value="Genomic_DNA"/>
</dbReference>
<dbReference type="AlphaFoldDB" id="A0A2K9V0D6"/>
<protein>
    <submittedName>
        <fullName evidence="1">Uncharacterized protein</fullName>
    </submittedName>
</protein>
<reference evidence="1" key="1">
    <citation type="submission" date="2017-10" db="EMBL/GenBank/DDBJ databases">
        <title>Complete nucleotide sequence of blaVIM-1 encoding plasmid from Kluyvera cryocrescens isolated during an active surveillance program for carbapenemase-producing Enterobacteriaceae.</title>
        <authorList>
            <person name="Gaibani P."/>
        </authorList>
    </citation>
    <scope>NUCLEOTIDE SEQUENCE</scope>
    <source>
        <strain evidence="1">BO64W</strain>
        <plasmid evidence="1">pKC-BO-N1-VIM</plasmid>
    </source>
</reference>
<geneLocation type="plasmid" evidence="1">
    <name>pKC-BO-N1-VIM</name>
</geneLocation>
<sequence length="42" mass="4968">MNLRDNVTKPFSKRGRFRIRKLKHVKRSDTQQLRGFAQAANP</sequence>
<proteinExistence type="predicted"/>
<keyword evidence="1" id="KW-0614">Plasmid</keyword>